<evidence type="ECO:0000256" key="7">
    <source>
        <dbReference type="RuleBase" id="RU363032"/>
    </source>
</evidence>
<feature type="transmembrane region" description="Helical" evidence="7">
    <location>
        <begin position="157"/>
        <end position="182"/>
    </location>
</feature>
<dbReference type="SUPFAM" id="SSF161098">
    <property type="entry name" value="MetI-like"/>
    <property type="match status" value="1"/>
</dbReference>
<dbReference type="PANTHER" id="PTHR30193:SF41">
    <property type="entry name" value="DIACETYLCHITOBIOSE UPTAKE SYSTEM PERMEASE PROTEIN NGCF"/>
    <property type="match status" value="1"/>
</dbReference>
<evidence type="ECO:0000256" key="6">
    <source>
        <dbReference type="ARBA" id="ARBA00023136"/>
    </source>
</evidence>
<evidence type="ECO:0000256" key="5">
    <source>
        <dbReference type="ARBA" id="ARBA00022989"/>
    </source>
</evidence>
<evidence type="ECO:0000256" key="2">
    <source>
        <dbReference type="ARBA" id="ARBA00022448"/>
    </source>
</evidence>
<comment type="similarity">
    <text evidence="7">Belongs to the binding-protein-dependent transport system permease family.</text>
</comment>
<evidence type="ECO:0000313" key="9">
    <source>
        <dbReference type="EMBL" id="OPJ62534.1"/>
    </source>
</evidence>
<evidence type="ECO:0000313" key="10">
    <source>
        <dbReference type="Proteomes" id="UP000190080"/>
    </source>
</evidence>
<dbReference type="GO" id="GO:0055085">
    <property type="term" value="P:transmembrane transport"/>
    <property type="evidence" value="ECO:0007669"/>
    <property type="project" value="InterPro"/>
</dbReference>
<dbReference type="Proteomes" id="UP000190080">
    <property type="component" value="Unassembled WGS sequence"/>
</dbReference>
<dbReference type="GO" id="GO:0005886">
    <property type="term" value="C:plasma membrane"/>
    <property type="evidence" value="ECO:0007669"/>
    <property type="project" value="UniProtKB-SubCell"/>
</dbReference>
<comment type="caution">
    <text evidence="9">The sequence shown here is derived from an EMBL/GenBank/DDBJ whole genome shotgun (WGS) entry which is preliminary data.</text>
</comment>
<dbReference type="AlphaFoldDB" id="A0A1V4IRV8"/>
<feature type="transmembrane region" description="Helical" evidence="7">
    <location>
        <begin position="78"/>
        <end position="99"/>
    </location>
</feature>
<keyword evidence="4 7" id="KW-0812">Transmembrane</keyword>
<dbReference type="InterPro" id="IPR000515">
    <property type="entry name" value="MetI-like"/>
</dbReference>
<keyword evidence="3" id="KW-1003">Cell membrane</keyword>
<dbReference type="InterPro" id="IPR035906">
    <property type="entry name" value="MetI-like_sf"/>
</dbReference>
<name>A0A1V4IRV8_9CLOT</name>
<feature type="transmembrane region" description="Helical" evidence="7">
    <location>
        <begin position="14"/>
        <end position="39"/>
    </location>
</feature>
<keyword evidence="6 7" id="KW-0472">Membrane</keyword>
<protein>
    <submittedName>
        <fullName evidence="9">Trehalose transport system permease protein SugA</fullName>
    </submittedName>
</protein>
<dbReference type="PANTHER" id="PTHR30193">
    <property type="entry name" value="ABC TRANSPORTER PERMEASE PROTEIN"/>
    <property type="match status" value="1"/>
</dbReference>
<dbReference type="InterPro" id="IPR051393">
    <property type="entry name" value="ABC_transporter_permease"/>
</dbReference>
<sequence>MQHEKCFLDKLKTYLIFAGPTTFIFVTVILLPFIFGIYLTFTDWNGISSHHSFVGGKNYLSVFNDKAFWTSFLLTIKYVFFTVILTNVVAFLLAFILTSGMKGQSFFRSGFFTPNLIGGVLLGFIWQFVFSNVLVYLGKSFHIDALSASWLSDPNKAFWAIVIVGVWQYSGYMMIIYIAGFMNVPKDIIEAASIDGASVFRRMINVILPMMIPSFTVCTFLSLQRTFMVYDVNLSLTKGGPFGSTQLISMTVYNKAFLSQNYGVGQAQAFFLFLMVAAVTLVQVYFSKKMEVEA</sequence>
<evidence type="ECO:0000256" key="3">
    <source>
        <dbReference type="ARBA" id="ARBA00022475"/>
    </source>
</evidence>
<dbReference type="PROSITE" id="PS50928">
    <property type="entry name" value="ABC_TM1"/>
    <property type="match status" value="1"/>
</dbReference>
<keyword evidence="2 7" id="KW-0813">Transport</keyword>
<keyword evidence="10" id="KW-1185">Reference proteome</keyword>
<dbReference type="STRING" id="1450648.CLORY_16640"/>
<dbReference type="EMBL" id="MZGV01000014">
    <property type="protein sequence ID" value="OPJ62534.1"/>
    <property type="molecule type" value="Genomic_DNA"/>
</dbReference>
<dbReference type="Pfam" id="PF00528">
    <property type="entry name" value="BPD_transp_1"/>
    <property type="match status" value="1"/>
</dbReference>
<dbReference type="Gene3D" id="1.10.3720.10">
    <property type="entry name" value="MetI-like"/>
    <property type="match status" value="1"/>
</dbReference>
<comment type="subcellular location">
    <subcellularLocation>
        <location evidence="1 7">Cell membrane</location>
        <topology evidence="1 7">Multi-pass membrane protein</topology>
    </subcellularLocation>
</comment>
<feature type="domain" description="ABC transmembrane type-1" evidence="8">
    <location>
        <begin position="72"/>
        <end position="283"/>
    </location>
</feature>
<dbReference type="OrthoDB" id="9786413at2"/>
<evidence type="ECO:0000259" key="8">
    <source>
        <dbReference type="PROSITE" id="PS50928"/>
    </source>
</evidence>
<organism evidence="9 10">
    <name type="scientific">Clostridium oryzae</name>
    <dbReference type="NCBI Taxonomy" id="1450648"/>
    <lineage>
        <taxon>Bacteria</taxon>
        <taxon>Bacillati</taxon>
        <taxon>Bacillota</taxon>
        <taxon>Clostridia</taxon>
        <taxon>Eubacteriales</taxon>
        <taxon>Clostridiaceae</taxon>
        <taxon>Clostridium</taxon>
    </lineage>
</organism>
<dbReference type="RefSeq" id="WP_079423203.1">
    <property type="nucleotide sequence ID" value="NZ_MZGV01000014.1"/>
</dbReference>
<feature type="transmembrane region" description="Helical" evidence="7">
    <location>
        <begin position="111"/>
        <end position="137"/>
    </location>
</feature>
<reference evidence="9 10" key="1">
    <citation type="submission" date="2017-03" db="EMBL/GenBank/DDBJ databases">
        <title>Genome sequence of Clostridium oryzae DSM 28571.</title>
        <authorList>
            <person name="Poehlein A."/>
            <person name="Daniel R."/>
        </authorList>
    </citation>
    <scope>NUCLEOTIDE SEQUENCE [LARGE SCALE GENOMIC DNA]</scope>
    <source>
        <strain evidence="9 10">DSM 28571</strain>
    </source>
</reference>
<evidence type="ECO:0000256" key="1">
    <source>
        <dbReference type="ARBA" id="ARBA00004651"/>
    </source>
</evidence>
<evidence type="ECO:0000256" key="4">
    <source>
        <dbReference type="ARBA" id="ARBA00022692"/>
    </source>
</evidence>
<accession>A0A1V4IRV8</accession>
<proteinExistence type="inferred from homology"/>
<feature type="transmembrane region" description="Helical" evidence="7">
    <location>
        <begin position="203"/>
        <end position="223"/>
    </location>
</feature>
<feature type="transmembrane region" description="Helical" evidence="7">
    <location>
        <begin position="267"/>
        <end position="286"/>
    </location>
</feature>
<gene>
    <name evidence="9" type="primary">sugA</name>
    <name evidence="9" type="ORF">CLORY_16640</name>
</gene>
<keyword evidence="5 7" id="KW-1133">Transmembrane helix</keyword>
<dbReference type="CDD" id="cd06261">
    <property type="entry name" value="TM_PBP2"/>
    <property type="match status" value="1"/>
</dbReference>